<dbReference type="Pfam" id="PF01344">
    <property type="entry name" value="Kelch_1"/>
    <property type="match status" value="1"/>
</dbReference>
<dbReference type="InterPro" id="IPR011043">
    <property type="entry name" value="Gal_Oxase/kelch_b-propeller"/>
</dbReference>
<evidence type="ECO:0008006" key="5">
    <source>
        <dbReference type="Google" id="ProtNLM"/>
    </source>
</evidence>
<dbReference type="Gene3D" id="2.120.10.80">
    <property type="entry name" value="Kelch-type beta propeller"/>
    <property type="match status" value="2"/>
</dbReference>
<dbReference type="EMBL" id="BMFQ01000001">
    <property type="protein sequence ID" value="GGG42474.1"/>
    <property type="molecule type" value="Genomic_DNA"/>
</dbReference>
<keyword evidence="1" id="KW-0880">Kelch repeat</keyword>
<sequence>MGNFANNAMTVFNGKVWSFGGSNSYVPEGDSTDELWHSDNGNNWASTDTGGTLTALGRHEHTLSVFNGRMYLIGGTDNDHNVLSDIWVTDDGIIWSRLYETAPFGLVSGHATAVLNGKMYVIGLSRVTGHTQSWSTTNGTNWTEENANAFPGLKRNKAMVFNNAIYIVGGDKATSELTNEIWRSSNGADWSLVTQTGTTLPAIKRHTVTTFNDKVFVIGGSTATAESNNTIYYSTDMQNWTLYTDSNPLENLSSHVTIAYNSDLWVFGGSRGATGRTGKIWRIMEF</sequence>
<name>A0A917LLP5_9FLAO</name>
<dbReference type="Pfam" id="PF24681">
    <property type="entry name" value="Kelch_KLHDC2_KLHL20_DRC7"/>
    <property type="match status" value="1"/>
</dbReference>
<evidence type="ECO:0000256" key="1">
    <source>
        <dbReference type="ARBA" id="ARBA00022441"/>
    </source>
</evidence>
<organism evidence="3 4">
    <name type="scientific">Bizionia arctica</name>
    <dbReference type="NCBI Taxonomy" id="1495645"/>
    <lineage>
        <taxon>Bacteria</taxon>
        <taxon>Pseudomonadati</taxon>
        <taxon>Bacteroidota</taxon>
        <taxon>Flavobacteriia</taxon>
        <taxon>Flavobacteriales</taxon>
        <taxon>Flavobacteriaceae</taxon>
        <taxon>Bizionia</taxon>
    </lineage>
</organism>
<dbReference type="PANTHER" id="PTHR24412:SF489">
    <property type="entry name" value="RING FINGER DOMAIN AND KELCH REPEAT-CONTAINING PROTEIN DDB_G0271372"/>
    <property type="match status" value="1"/>
</dbReference>
<reference evidence="3" key="1">
    <citation type="journal article" date="2014" name="Int. J. Syst. Evol. Microbiol.">
        <title>Complete genome sequence of Corynebacterium casei LMG S-19264T (=DSM 44701T), isolated from a smear-ripened cheese.</title>
        <authorList>
            <consortium name="US DOE Joint Genome Institute (JGI-PGF)"/>
            <person name="Walter F."/>
            <person name="Albersmeier A."/>
            <person name="Kalinowski J."/>
            <person name="Ruckert C."/>
        </authorList>
    </citation>
    <scope>NUCLEOTIDE SEQUENCE</scope>
    <source>
        <strain evidence="3">CGMCC 1.12751</strain>
    </source>
</reference>
<dbReference type="SUPFAM" id="SSF50965">
    <property type="entry name" value="Galactose oxidase, central domain"/>
    <property type="match status" value="1"/>
</dbReference>
<dbReference type="PANTHER" id="PTHR24412">
    <property type="entry name" value="KELCH PROTEIN"/>
    <property type="match status" value="1"/>
</dbReference>
<dbReference type="AlphaFoldDB" id="A0A917LLP5"/>
<proteinExistence type="predicted"/>
<dbReference type="InterPro" id="IPR006652">
    <property type="entry name" value="Kelch_1"/>
</dbReference>
<comment type="caution">
    <text evidence="3">The sequence shown here is derived from an EMBL/GenBank/DDBJ whole genome shotgun (WGS) entry which is preliminary data.</text>
</comment>
<dbReference type="InterPro" id="IPR015915">
    <property type="entry name" value="Kelch-typ_b-propeller"/>
</dbReference>
<reference evidence="3" key="2">
    <citation type="submission" date="2020-09" db="EMBL/GenBank/DDBJ databases">
        <authorList>
            <person name="Sun Q."/>
            <person name="Zhou Y."/>
        </authorList>
    </citation>
    <scope>NUCLEOTIDE SEQUENCE</scope>
    <source>
        <strain evidence="3">CGMCC 1.12751</strain>
    </source>
</reference>
<evidence type="ECO:0000313" key="3">
    <source>
        <dbReference type="EMBL" id="GGG42474.1"/>
    </source>
</evidence>
<protein>
    <recommendedName>
        <fullName evidence="5">Galactose oxidase</fullName>
    </recommendedName>
</protein>
<evidence type="ECO:0000256" key="2">
    <source>
        <dbReference type="ARBA" id="ARBA00022737"/>
    </source>
</evidence>
<dbReference type="Proteomes" id="UP000625976">
    <property type="component" value="Unassembled WGS sequence"/>
</dbReference>
<keyword evidence="2" id="KW-0677">Repeat</keyword>
<keyword evidence="4" id="KW-1185">Reference proteome</keyword>
<evidence type="ECO:0000313" key="4">
    <source>
        <dbReference type="Proteomes" id="UP000625976"/>
    </source>
</evidence>
<gene>
    <name evidence="3" type="ORF">GCM10010976_12510</name>
</gene>
<accession>A0A917LLP5</accession>